<accession>A0ABT2L3D3</accession>
<dbReference type="EMBL" id="JAOCQI010000001">
    <property type="protein sequence ID" value="MCT7309696.1"/>
    <property type="molecule type" value="Genomic_DNA"/>
</dbReference>
<protein>
    <recommendedName>
        <fullName evidence="4">DUF4410 domain-containing protein</fullName>
    </recommendedName>
</protein>
<organism evidence="2 3">
    <name type="scientific">Ralstonia mojiangensis</name>
    <dbReference type="NCBI Taxonomy" id="2953895"/>
    <lineage>
        <taxon>Bacteria</taxon>
        <taxon>Pseudomonadati</taxon>
        <taxon>Pseudomonadota</taxon>
        <taxon>Betaproteobacteria</taxon>
        <taxon>Burkholderiales</taxon>
        <taxon>Burkholderiaceae</taxon>
        <taxon>Ralstonia</taxon>
    </lineage>
</organism>
<comment type="caution">
    <text evidence="2">The sequence shown here is derived from an EMBL/GenBank/DDBJ whole genome shotgun (WGS) entry which is preliminary data.</text>
</comment>
<evidence type="ECO:0000313" key="2">
    <source>
        <dbReference type="EMBL" id="MCT7309696.1"/>
    </source>
</evidence>
<evidence type="ECO:0000313" key="3">
    <source>
        <dbReference type="Proteomes" id="UP001164420"/>
    </source>
</evidence>
<dbReference type="RefSeq" id="WP_260784589.1">
    <property type="nucleotide sequence ID" value="NZ_JAOCQI010000001.1"/>
</dbReference>
<dbReference type="Proteomes" id="UP001164420">
    <property type="component" value="Unassembled WGS sequence"/>
</dbReference>
<keyword evidence="3" id="KW-1185">Reference proteome</keyword>
<feature type="chain" id="PRO_5045956802" description="DUF4410 domain-containing protein" evidence="1">
    <location>
        <begin position="30"/>
        <end position="235"/>
    </location>
</feature>
<evidence type="ECO:0008006" key="4">
    <source>
        <dbReference type="Google" id="ProtNLM"/>
    </source>
</evidence>
<keyword evidence="1" id="KW-0732">Signal</keyword>
<sequence>MAHRSFKVLSSLAAIVSIVLSLSGSPVVAAEKTVSVGRALVVVPEIDGFSDLTSTPAGAERASVFVEKNARLMAFLTQPPNNRNYFIVKTPRDLEETVLTKEQFRQFTDGFRASRANMKSAGDFANQQIKEKHREIEQATGRKFDEARFSAPVLVAEGRNDDVSFGFTVASKLSGEVGGNKGAVVMLMCTHAVLVQGKMVIVQMHSPRLSDTDDARVGAECRQYIDRLITANTAP</sequence>
<evidence type="ECO:0000256" key="1">
    <source>
        <dbReference type="SAM" id="SignalP"/>
    </source>
</evidence>
<proteinExistence type="predicted"/>
<name>A0ABT2L3D3_9RALS</name>
<feature type="signal peptide" evidence="1">
    <location>
        <begin position="1"/>
        <end position="29"/>
    </location>
</feature>
<reference evidence="2 3" key="1">
    <citation type="journal article" date="2023" name="Front. Microbiol.">
        <title>Ralstonia chuxiongensis sp. nov., Ralstonia mojiangensis sp. nov., and Ralstonia soli sp. nov., isolated from tobacco fields, are three novel species in the family Burkholderiaceae.</title>
        <authorList>
            <person name="Lu C.H."/>
            <person name="Zhang Y.Y."/>
            <person name="Jiang N."/>
            <person name="Chen W."/>
            <person name="Shao X."/>
            <person name="Zhao Z.M."/>
            <person name="Lu W.L."/>
            <person name="Hu X."/>
            <person name="Xi Y.X."/>
            <person name="Zou S.Y."/>
            <person name="Wei Q.J."/>
            <person name="Lin Z.L."/>
            <person name="Gong L."/>
            <person name="Gai X.T."/>
            <person name="Zhang L.Q."/>
            <person name="Li J.Y."/>
            <person name="Jin Y."/>
            <person name="Xia Z.Y."/>
        </authorList>
    </citation>
    <scope>NUCLEOTIDE SEQUENCE [LARGE SCALE GENOMIC DNA]</scope>
    <source>
        <strain evidence="2 3">22TCJT01-1</strain>
    </source>
</reference>
<gene>
    <name evidence="2" type="ORF">N5J06_01960</name>
</gene>